<name>A0A2A4GVJ9_9STAP</name>
<keyword evidence="1" id="KW-0175">Coiled coil</keyword>
<protein>
    <recommendedName>
        <fullName evidence="4">Phage protein</fullName>
    </recommendedName>
</protein>
<reference evidence="2 3" key="1">
    <citation type="journal article" date="2017" name="PLoS ONE">
        <title>Development of a real-time PCR for detection of Staphylococcus pseudintermedius using a novel automated comparison of whole-genome sequences.</title>
        <authorList>
            <person name="Verstappen K.M."/>
            <person name="Huijbregts L."/>
            <person name="Spaninks M."/>
            <person name="Wagenaar J.A."/>
            <person name="Fluit A.C."/>
            <person name="Duim B."/>
        </authorList>
    </citation>
    <scope>NUCLEOTIDE SEQUENCE [LARGE SCALE GENOMIC DNA]</scope>
    <source>
        <strain evidence="2 3">215070706401-1</strain>
    </source>
</reference>
<feature type="coiled-coil region" evidence="1">
    <location>
        <begin position="62"/>
        <end position="89"/>
    </location>
</feature>
<dbReference type="RefSeq" id="WP_019165870.1">
    <property type="nucleotide sequence ID" value="NZ_MWUU01000018.1"/>
</dbReference>
<sequence length="148" mass="16600">MARTSIELITGYTKAGKPQTKKYFAKPTLSLFDTIQGSKLSAKLTESFKKPDFEELTEEEFEKLSETEKREHEAKIEEYQSQVSKQFEALDEVSVFVAEGFGNQFTPEEFLKGIPAGNDGLTTLGTVLESLISGDVDDTKKFVTEQKK</sequence>
<dbReference type="EMBL" id="MWUU01000018">
    <property type="protein sequence ID" value="PCF54163.1"/>
    <property type="molecule type" value="Genomic_DNA"/>
</dbReference>
<accession>A0A2A4GVJ9</accession>
<dbReference type="AlphaFoldDB" id="A0A2A4GVJ9"/>
<dbReference type="InterPro" id="IPR057006">
    <property type="entry name" value="Phage_TAC_19"/>
</dbReference>
<dbReference type="Proteomes" id="UP000218335">
    <property type="component" value="Unassembled WGS sequence"/>
</dbReference>
<organism evidence="2 3">
    <name type="scientific">Staphylococcus delphini</name>
    <dbReference type="NCBI Taxonomy" id="53344"/>
    <lineage>
        <taxon>Bacteria</taxon>
        <taxon>Bacillati</taxon>
        <taxon>Bacillota</taxon>
        <taxon>Bacilli</taxon>
        <taxon>Bacillales</taxon>
        <taxon>Staphylococcaceae</taxon>
        <taxon>Staphylococcus</taxon>
        <taxon>Staphylococcus intermedius group</taxon>
    </lineage>
</organism>
<gene>
    <name evidence="2" type="ORF">B5C08_11460</name>
</gene>
<comment type="caution">
    <text evidence="2">The sequence shown here is derived from an EMBL/GenBank/DDBJ whole genome shotgun (WGS) entry which is preliminary data.</text>
</comment>
<dbReference type="NCBIfam" id="NF047360">
    <property type="entry name" value="tail_chap_PVL"/>
    <property type="match status" value="1"/>
</dbReference>
<proteinExistence type="predicted"/>
<evidence type="ECO:0000313" key="3">
    <source>
        <dbReference type="Proteomes" id="UP000218335"/>
    </source>
</evidence>
<evidence type="ECO:0000313" key="2">
    <source>
        <dbReference type="EMBL" id="PCF54163.1"/>
    </source>
</evidence>
<evidence type="ECO:0000256" key="1">
    <source>
        <dbReference type="SAM" id="Coils"/>
    </source>
</evidence>
<evidence type="ECO:0008006" key="4">
    <source>
        <dbReference type="Google" id="ProtNLM"/>
    </source>
</evidence>
<dbReference type="Pfam" id="PF23857">
    <property type="entry name" value="Phage_TAC_19"/>
    <property type="match status" value="1"/>
</dbReference>